<comment type="subcellular location">
    <subcellularLocation>
        <location evidence="1">Cell outer membrane</location>
    </subcellularLocation>
</comment>
<keyword evidence="3" id="KW-0732">Signal</keyword>
<dbReference type="Proteomes" id="UP000020529">
    <property type="component" value="Unassembled WGS sequence"/>
</dbReference>
<dbReference type="EMBL" id="JGCY01000404">
    <property type="protein sequence ID" value="EXY72461.1"/>
    <property type="molecule type" value="Genomic_DNA"/>
</dbReference>
<proteinExistence type="inferred from homology"/>
<dbReference type="Pfam" id="PF08842">
    <property type="entry name" value="Mfa2"/>
    <property type="match status" value="1"/>
</dbReference>
<keyword evidence="5" id="KW-0564">Palmitate</keyword>
<reference evidence="8 9" key="1">
    <citation type="submission" date="2014-02" db="EMBL/GenBank/DDBJ databases">
        <authorList>
            <person name="Sears C."/>
            <person name="Carroll K."/>
            <person name="Sack B.R."/>
            <person name="Qadri F."/>
            <person name="Myers L.L."/>
            <person name="Chung G.-T."/>
            <person name="Escheverria P."/>
            <person name="Fraser C.M."/>
            <person name="Sadzewicz L."/>
            <person name="Shefchek K.A."/>
            <person name="Tallon L."/>
            <person name="Das S.P."/>
            <person name="Daugherty S."/>
            <person name="Mongodin E.F."/>
        </authorList>
    </citation>
    <scope>NUCLEOTIDE SEQUENCE [LARGE SCALE GENOMIC DNA]</scope>
    <source>
        <strain evidence="9">3988T(B)14</strain>
    </source>
</reference>
<name>A0A015TP57_BACFG</name>
<evidence type="ECO:0000256" key="4">
    <source>
        <dbReference type="ARBA" id="ARBA00023136"/>
    </source>
</evidence>
<evidence type="ECO:0000256" key="2">
    <source>
        <dbReference type="ARBA" id="ARBA00007248"/>
    </source>
</evidence>
<dbReference type="Gene3D" id="2.60.40.2090">
    <property type="match status" value="1"/>
</dbReference>
<dbReference type="RefSeq" id="WP_022347066.1">
    <property type="nucleotide sequence ID" value="NZ_JGCY01000404.1"/>
</dbReference>
<accession>A0A015TP57</accession>
<evidence type="ECO:0000256" key="7">
    <source>
        <dbReference type="ARBA" id="ARBA00023288"/>
    </source>
</evidence>
<keyword evidence="4" id="KW-0472">Membrane</keyword>
<keyword evidence="6" id="KW-0998">Cell outer membrane</keyword>
<sequence length="327" mass="36506">MIFVGKKNSTSFFLLISLILGLALYTALFSSCVYEDLSKCSRMFMLQPRYLLHTGEGDRFGEAVHHIDVYAFDSLGIYRKMFRDKGAHLKNGYRMPIDLPEGKWTFLCLGGKVGDYEIGIFKTGIPQQFSLAVSPGITTLSDFRVKAYFEQKENLEYSLGELFFGRLDSMEITADNGGTGVVDLMKNTNKIEVRVKGIADGSSARITSDNGRFNSENVTPADAGTIIYVPYYSASQADDTRVFQFDVLRLYTDGHLFLKLLNPDGTDVISGFTKDLINAIMSSPAYHTQEDLDREDTYLIELVLSKDGVIVSLRVNGWETVSTTPEV</sequence>
<evidence type="ECO:0000313" key="9">
    <source>
        <dbReference type="Proteomes" id="UP000020529"/>
    </source>
</evidence>
<gene>
    <name evidence="8" type="ORF">M124_3804</name>
</gene>
<dbReference type="PATRIC" id="fig|1339315.3.peg.4439"/>
<protein>
    <submittedName>
        <fullName evidence="8">Fimbrillin-A associated anchor s Mfa1 and Mfa2 family protein</fullName>
    </submittedName>
</protein>
<evidence type="ECO:0000313" key="8">
    <source>
        <dbReference type="EMBL" id="EXY72461.1"/>
    </source>
</evidence>
<keyword evidence="7" id="KW-0449">Lipoprotein</keyword>
<dbReference type="GO" id="GO:0009279">
    <property type="term" value="C:cell outer membrane"/>
    <property type="evidence" value="ECO:0007669"/>
    <property type="project" value="UniProtKB-SubCell"/>
</dbReference>
<dbReference type="InterPro" id="IPR014941">
    <property type="entry name" value="FimB/Mfa2/Mfa3"/>
</dbReference>
<dbReference type="PROSITE" id="PS51257">
    <property type="entry name" value="PROKAR_LIPOPROTEIN"/>
    <property type="match status" value="1"/>
</dbReference>
<evidence type="ECO:0000256" key="5">
    <source>
        <dbReference type="ARBA" id="ARBA00023139"/>
    </source>
</evidence>
<comment type="caution">
    <text evidence="8">The sequence shown here is derived from an EMBL/GenBank/DDBJ whole genome shotgun (WGS) entry which is preliminary data.</text>
</comment>
<evidence type="ECO:0000256" key="6">
    <source>
        <dbReference type="ARBA" id="ARBA00023237"/>
    </source>
</evidence>
<organism evidence="8 9">
    <name type="scientific">Bacteroides fragilis str. 3988T(B)14</name>
    <dbReference type="NCBI Taxonomy" id="1339315"/>
    <lineage>
        <taxon>Bacteria</taxon>
        <taxon>Pseudomonadati</taxon>
        <taxon>Bacteroidota</taxon>
        <taxon>Bacteroidia</taxon>
        <taxon>Bacteroidales</taxon>
        <taxon>Bacteroidaceae</taxon>
        <taxon>Bacteroides</taxon>
    </lineage>
</organism>
<evidence type="ECO:0000256" key="3">
    <source>
        <dbReference type="ARBA" id="ARBA00022729"/>
    </source>
</evidence>
<dbReference type="Gene3D" id="2.60.40.2100">
    <property type="match status" value="1"/>
</dbReference>
<dbReference type="AlphaFoldDB" id="A0A015TP57"/>
<evidence type="ECO:0000256" key="1">
    <source>
        <dbReference type="ARBA" id="ARBA00004442"/>
    </source>
</evidence>
<comment type="similarity">
    <text evidence="2">Belongs to the bacteroidetes fimbrillin superfamily. FimB/Mfa2 family.</text>
</comment>